<comment type="similarity">
    <text evidence="2 8">Belongs to the peptidase A24 family.</text>
</comment>
<evidence type="ECO:0000256" key="10">
    <source>
        <dbReference type="SAM" id="Phobius"/>
    </source>
</evidence>
<feature type="transmembrane region" description="Helical" evidence="10">
    <location>
        <begin position="111"/>
        <end position="133"/>
    </location>
</feature>
<dbReference type="InterPro" id="IPR050882">
    <property type="entry name" value="Prepilin_peptidase/N-MTase"/>
</dbReference>
<dbReference type="PANTHER" id="PTHR30487:SF0">
    <property type="entry name" value="PREPILIN LEADER PEPTIDASE_N-METHYLTRANSFERASE-RELATED"/>
    <property type="match status" value="1"/>
</dbReference>
<accession>A0A2N5ZIB2</accession>
<gene>
    <name evidence="13" type="ORF">C0601_04915</name>
</gene>
<comment type="caution">
    <text evidence="13">The sequence shown here is derived from an EMBL/GenBank/DDBJ whole genome shotgun (WGS) entry which is preliminary data.</text>
</comment>
<feature type="domain" description="Prepilin peptidase A24 N-terminal" evidence="12">
    <location>
        <begin position="21"/>
        <end position="103"/>
    </location>
</feature>
<keyword evidence="4" id="KW-0997">Cell inner membrane</keyword>
<dbReference type="GO" id="GO:0004190">
    <property type="term" value="F:aspartic-type endopeptidase activity"/>
    <property type="evidence" value="ECO:0007669"/>
    <property type="project" value="UniProtKB-EC"/>
</dbReference>
<comment type="catalytic activity">
    <reaction evidence="9">
        <text>Typically cleaves a -Gly-|-Phe- bond to release an N-terminal, basic peptide of 5-8 residues from type IV prepilin, and then N-methylates the new N-terminal amino group, the methyl donor being S-adenosyl-L-methionine.</text>
        <dbReference type="EC" id="3.4.23.43"/>
    </reaction>
</comment>
<evidence type="ECO:0000256" key="9">
    <source>
        <dbReference type="RuleBase" id="RU003794"/>
    </source>
</evidence>
<dbReference type="InterPro" id="IPR000045">
    <property type="entry name" value="Prepilin_IV_endopep_pep"/>
</dbReference>
<dbReference type="GO" id="GO:0006465">
    <property type="term" value="P:signal peptide processing"/>
    <property type="evidence" value="ECO:0007669"/>
    <property type="project" value="TreeGrafter"/>
</dbReference>
<protein>
    <recommendedName>
        <fullName evidence="9">Prepilin leader peptidase/N-methyltransferase</fullName>
        <ecNumber evidence="9">2.1.1.-</ecNumber>
        <ecNumber evidence="9">3.4.23.43</ecNumber>
    </recommendedName>
</protein>
<keyword evidence="5 9" id="KW-0812">Transmembrane</keyword>
<dbReference type="EMBL" id="PKTG01000064">
    <property type="protein sequence ID" value="PLX18362.1"/>
    <property type="molecule type" value="Genomic_DNA"/>
</dbReference>
<dbReference type="EC" id="2.1.1.-" evidence="9"/>
<sequence>MVFKIYLDTMEIYFYSHVFFIFGLLVGSFLNVCIYRMPLGKSVVFPGSACMRCGTFLKAKDLFPVLSHLFTGGICRYCGSVVSFRYSFVELLTACLFVMAFITYGFTPYTIFLLIIISYMIIISFIDLDYLIIPDGMSIGLIVVGYMFNFLAYFFLSSEMKELLHYDLTLYDPILGMLAGGGILFLISFFSGGGMGGGDIKLMAGIGALFGLRFTLVVMLFSFLIGALMGIILIITRIKKRKDYVPFGPYIAIATIIVAFIGSSYILELVKQNYWYVGF</sequence>
<evidence type="ECO:0000256" key="3">
    <source>
        <dbReference type="ARBA" id="ARBA00022475"/>
    </source>
</evidence>
<organism evidence="13 14">
    <name type="scientific">Muiribacterium halophilum</name>
    <dbReference type="NCBI Taxonomy" id="2053465"/>
    <lineage>
        <taxon>Bacteria</taxon>
        <taxon>Candidatus Muiribacteriota</taxon>
        <taxon>Candidatus Muiribacteriia</taxon>
        <taxon>Candidatus Muiribacteriales</taxon>
        <taxon>Candidatus Muiribacteriaceae</taxon>
        <taxon>Candidatus Muiribacterium</taxon>
    </lineage>
</organism>
<dbReference type="EC" id="3.4.23.43" evidence="9"/>
<feature type="transmembrane region" description="Helical" evidence="10">
    <location>
        <begin position="139"/>
        <end position="156"/>
    </location>
</feature>
<evidence type="ECO:0000256" key="5">
    <source>
        <dbReference type="ARBA" id="ARBA00022692"/>
    </source>
</evidence>
<keyword evidence="7 10" id="KW-0472">Membrane</keyword>
<comment type="function">
    <text evidence="9">Plays an essential role in type IV pili and type II pseudopili formation by proteolytically removing the leader sequence from substrate proteins and subsequently monomethylating the alpha-amino group of the newly exposed N-terminal phenylalanine.</text>
</comment>
<feature type="transmembrane region" description="Helical" evidence="10">
    <location>
        <begin position="247"/>
        <end position="267"/>
    </location>
</feature>
<evidence type="ECO:0000259" key="12">
    <source>
        <dbReference type="Pfam" id="PF06750"/>
    </source>
</evidence>
<reference evidence="13 14" key="1">
    <citation type="submission" date="2017-11" db="EMBL/GenBank/DDBJ databases">
        <title>Genome-resolved metagenomics identifies genetic mobility, metabolic interactions, and unexpected diversity in perchlorate-reducing communities.</title>
        <authorList>
            <person name="Barnum T.P."/>
            <person name="Figueroa I.A."/>
            <person name="Carlstrom C.I."/>
            <person name="Lucas L.N."/>
            <person name="Engelbrektson A.L."/>
            <person name="Coates J.D."/>
        </authorList>
    </citation>
    <scope>NUCLEOTIDE SEQUENCE [LARGE SCALE GENOMIC DNA]</scope>
    <source>
        <strain evidence="13">BM706</strain>
    </source>
</reference>
<evidence type="ECO:0000256" key="6">
    <source>
        <dbReference type="ARBA" id="ARBA00022989"/>
    </source>
</evidence>
<evidence type="ECO:0000256" key="4">
    <source>
        <dbReference type="ARBA" id="ARBA00022519"/>
    </source>
</evidence>
<evidence type="ECO:0000256" key="2">
    <source>
        <dbReference type="ARBA" id="ARBA00005801"/>
    </source>
</evidence>
<dbReference type="Proteomes" id="UP000234857">
    <property type="component" value="Unassembled WGS sequence"/>
</dbReference>
<dbReference type="Pfam" id="PF01478">
    <property type="entry name" value="Peptidase_A24"/>
    <property type="match status" value="1"/>
</dbReference>
<dbReference type="PANTHER" id="PTHR30487">
    <property type="entry name" value="TYPE 4 PREPILIN-LIKE PROTEINS LEADER PEPTIDE-PROCESSING ENZYME"/>
    <property type="match status" value="1"/>
</dbReference>
<feature type="transmembrane region" description="Helical" evidence="10">
    <location>
        <begin position="168"/>
        <end position="190"/>
    </location>
</feature>
<dbReference type="GO" id="GO:0032259">
    <property type="term" value="P:methylation"/>
    <property type="evidence" value="ECO:0007669"/>
    <property type="project" value="UniProtKB-KW"/>
</dbReference>
<dbReference type="Gene3D" id="1.20.120.1220">
    <property type="match status" value="1"/>
</dbReference>
<feature type="transmembrane region" description="Helical" evidence="10">
    <location>
        <begin position="12"/>
        <end position="37"/>
    </location>
</feature>
<keyword evidence="9" id="KW-0511">Multifunctional enzyme</keyword>
<evidence type="ECO:0000256" key="8">
    <source>
        <dbReference type="RuleBase" id="RU003793"/>
    </source>
</evidence>
<evidence type="ECO:0000256" key="1">
    <source>
        <dbReference type="ARBA" id="ARBA00004429"/>
    </source>
</evidence>
<feature type="transmembrane region" description="Helical" evidence="10">
    <location>
        <begin position="210"/>
        <end position="235"/>
    </location>
</feature>
<dbReference type="PRINTS" id="PR00864">
    <property type="entry name" value="PREPILNPTASE"/>
</dbReference>
<dbReference type="Pfam" id="PF06750">
    <property type="entry name" value="A24_N_bact"/>
    <property type="match status" value="1"/>
</dbReference>
<dbReference type="InterPro" id="IPR010627">
    <property type="entry name" value="Prepilin_pept_A24_N"/>
</dbReference>
<dbReference type="AlphaFoldDB" id="A0A2N5ZIB2"/>
<keyword evidence="9" id="KW-0808">Transferase</keyword>
<evidence type="ECO:0000256" key="7">
    <source>
        <dbReference type="ARBA" id="ARBA00023136"/>
    </source>
</evidence>
<dbReference type="GO" id="GO:0005886">
    <property type="term" value="C:plasma membrane"/>
    <property type="evidence" value="ECO:0007669"/>
    <property type="project" value="UniProtKB-SubCell"/>
</dbReference>
<evidence type="ECO:0000313" key="13">
    <source>
        <dbReference type="EMBL" id="PLX18362.1"/>
    </source>
</evidence>
<keyword evidence="3" id="KW-1003">Cell membrane</keyword>
<evidence type="ECO:0000259" key="11">
    <source>
        <dbReference type="Pfam" id="PF01478"/>
    </source>
</evidence>
<proteinExistence type="inferred from homology"/>
<name>A0A2N5ZIB2_MUIH1</name>
<feature type="transmembrane region" description="Helical" evidence="10">
    <location>
        <begin position="86"/>
        <end position="104"/>
    </location>
</feature>
<keyword evidence="9" id="KW-0378">Hydrolase</keyword>
<keyword evidence="9" id="KW-0489">Methyltransferase</keyword>
<feature type="domain" description="Prepilin type IV endopeptidase peptidase" evidence="11">
    <location>
        <begin position="114"/>
        <end position="231"/>
    </location>
</feature>
<keyword evidence="9" id="KW-0645">Protease</keyword>
<comment type="subcellular location">
    <subcellularLocation>
        <location evidence="1">Cell inner membrane</location>
        <topology evidence="1">Multi-pass membrane protein</topology>
    </subcellularLocation>
    <subcellularLocation>
        <location evidence="9">Cell membrane</location>
        <topology evidence="9">Multi-pass membrane protein</topology>
    </subcellularLocation>
</comment>
<dbReference type="InterPro" id="IPR014032">
    <property type="entry name" value="Peptidase_A24A_bac"/>
</dbReference>
<keyword evidence="6 10" id="KW-1133">Transmembrane helix</keyword>
<dbReference type="GO" id="GO:0008168">
    <property type="term" value="F:methyltransferase activity"/>
    <property type="evidence" value="ECO:0007669"/>
    <property type="project" value="UniProtKB-KW"/>
</dbReference>
<evidence type="ECO:0000313" key="14">
    <source>
        <dbReference type="Proteomes" id="UP000234857"/>
    </source>
</evidence>